<organism evidence="1 2">
    <name type="scientific">Parathielavia hyrcaniae</name>
    <dbReference type="NCBI Taxonomy" id="113614"/>
    <lineage>
        <taxon>Eukaryota</taxon>
        <taxon>Fungi</taxon>
        <taxon>Dikarya</taxon>
        <taxon>Ascomycota</taxon>
        <taxon>Pezizomycotina</taxon>
        <taxon>Sordariomycetes</taxon>
        <taxon>Sordariomycetidae</taxon>
        <taxon>Sordariales</taxon>
        <taxon>Chaetomiaceae</taxon>
        <taxon>Parathielavia</taxon>
    </lineage>
</organism>
<reference evidence="1" key="2">
    <citation type="submission" date="2023-05" db="EMBL/GenBank/DDBJ databases">
        <authorList>
            <consortium name="Lawrence Berkeley National Laboratory"/>
            <person name="Steindorff A."/>
            <person name="Hensen N."/>
            <person name="Bonometti L."/>
            <person name="Westerberg I."/>
            <person name="Brannstrom I.O."/>
            <person name="Guillou S."/>
            <person name="Cros-Aarteil S."/>
            <person name="Calhoun S."/>
            <person name="Haridas S."/>
            <person name="Kuo A."/>
            <person name="Mondo S."/>
            <person name="Pangilinan J."/>
            <person name="Riley R."/>
            <person name="Labutti K."/>
            <person name="Andreopoulos B."/>
            <person name="Lipzen A."/>
            <person name="Chen C."/>
            <person name="Yanf M."/>
            <person name="Daum C."/>
            <person name="Ng V."/>
            <person name="Clum A."/>
            <person name="Ohm R."/>
            <person name="Martin F."/>
            <person name="Silar P."/>
            <person name="Natvig D."/>
            <person name="Lalanne C."/>
            <person name="Gautier V."/>
            <person name="Ament-Velasquez S.L."/>
            <person name="Kruys A."/>
            <person name="Hutchinson M.I."/>
            <person name="Powell A.J."/>
            <person name="Barry K."/>
            <person name="Miller A.N."/>
            <person name="Grigoriev I.V."/>
            <person name="Debuchy R."/>
            <person name="Gladieux P."/>
            <person name="Thoren M.H."/>
            <person name="Johannesson H."/>
        </authorList>
    </citation>
    <scope>NUCLEOTIDE SEQUENCE</scope>
    <source>
        <strain evidence="1">CBS 757.83</strain>
    </source>
</reference>
<dbReference type="Proteomes" id="UP001305647">
    <property type="component" value="Unassembled WGS sequence"/>
</dbReference>
<evidence type="ECO:0000313" key="1">
    <source>
        <dbReference type="EMBL" id="KAK4102986.1"/>
    </source>
</evidence>
<sequence>MIAPPPPEPSWLPGQQLAKKTFSLGRWELPICGRGGMELKRELKHKQEAISI</sequence>
<dbReference type="EMBL" id="MU863630">
    <property type="protein sequence ID" value="KAK4102986.1"/>
    <property type="molecule type" value="Genomic_DNA"/>
</dbReference>
<protein>
    <submittedName>
        <fullName evidence="1">Uncharacterized protein</fullName>
    </submittedName>
</protein>
<reference evidence="1" key="1">
    <citation type="journal article" date="2023" name="Mol. Phylogenet. Evol.">
        <title>Genome-scale phylogeny and comparative genomics of the fungal order Sordariales.</title>
        <authorList>
            <person name="Hensen N."/>
            <person name="Bonometti L."/>
            <person name="Westerberg I."/>
            <person name="Brannstrom I.O."/>
            <person name="Guillou S."/>
            <person name="Cros-Aarteil S."/>
            <person name="Calhoun S."/>
            <person name="Haridas S."/>
            <person name="Kuo A."/>
            <person name="Mondo S."/>
            <person name="Pangilinan J."/>
            <person name="Riley R."/>
            <person name="LaButti K."/>
            <person name="Andreopoulos B."/>
            <person name="Lipzen A."/>
            <person name="Chen C."/>
            <person name="Yan M."/>
            <person name="Daum C."/>
            <person name="Ng V."/>
            <person name="Clum A."/>
            <person name="Steindorff A."/>
            <person name="Ohm R.A."/>
            <person name="Martin F."/>
            <person name="Silar P."/>
            <person name="Natvig D.O."/>
            <person name="Lalanne C."/>
            <person name="Gautier V."/>
            <person name="Ament-Velasquez S.L."/>
            <person name="Kruys A."/>
            <person name="Hutchinson M.I."/>
            <person name="Powell A.J."/>
            <person name="Barry K."/>
            <person name="Miller A.N."/>
            <person name="Grigoriev I.V."/>
            <person name="Debuchy R."/>
            <person name="Gladieux P."/>
            <person name="Hiltunen Thoren M."/>
            <person name="Johannesson H."/>
        </authorList>
    </citation>
    <scope>NUCLEOTIDE SEQUENCE</scope>
    <source>
        <strain evidence="1">CBS 757.83</strain>
    </source>
</reference>
<name>A0AAN6T3K9_9PEZI</name>
<gene>
    <name evidence="1" type="ORF">N658DRAFT_495055</name>
</gene>
<accession>A0AAN6T3K9</accession>
<comment type="caution">
    <text evidence="1">The sequence shown here is derived from an EMBL/GenBank/DDBJ whole genome shotgun (WGS) entry which is preliminary data.</text>
</comment>
<evidence type="ECO:0000313" key="2">
    <source>
        <dbReference type="Proteomes" id="UP001305647"/>
    </source>
</evidence>
<proteinExistence type="predicted"/>
<dbReference type="AlphaFoldDB" id="A0AAN6T3K9"/>
<keyword evidence="2" id="KW-1185">Reference proteome</keyword>